<sequence length="140" mass="15847">MEEGDTMRETRVGEFEGGRTVMETVVRGIESEAEIGEIGREAIEKNIEREVIVESIERETKARGVVIDTVAGSIEREMDVVDIEEGNKRLKKASKLVSSPYTTGAKWRRHVDSTRVDPFRDVDPVKRKQFSKWHSNLGDG</sequence>
<evidence type="ECO:0000313" key="2">
    <source>
        <dbReference type="Proteomes" id="UP000594638"/>
    </source>
</evidence>
<name>A0A8S0V6E5_OLEEU</name>
<dbReference type="AlphaFoldDB" id="A0A8S0V6E5"/>
<proteinExistence type="predicted"/>
<evidence type="ECO:0000313" key="1">
    <source>
        <dbReference type="EMBL" id="CAA3029013.1"/>
    </source>
</evidence>
<organism evidence="1 2">
    <name type="scientific">Olea europaea subsp. europaea</name>
    <dbReference type="NCBI Taxonomy" id="158383"/>
    <lineage>
        <taxon>Eukaryota</taxon>
        <taxon>Viridiplantae</taxon>
        <taxon>Streptophyta</taxon>
        <taxon>Embryophyta</taxon>
        <taxon>Tracheophyta</taxon>
        <taxon>Spermatophyta</taxon>
        <taxon>Magnoliopsida</taxon>
        <taxon>eudicotyledons</taxon>
        <taxon>Gunneridae</taxon>
        <taxon>Pentapetalae</taxon>
        <taxon>asterids</taxon>
        <taxon>lamiids</taxon>
        <taxon>Lamiales</taxon>
        <taxon>Oleaceae</taxon>
        <taxon>Oleeae</taxon>
        <taxon>Olea</taxon>
    </lineage>
</organism>
<protein>
    <submittedName>
        <fullName evidence="1">Uncharacterized protein</fullName>
    </submittedName>
</protein>
<dbReference type="Proteomes" id="UP000594638">
    <property type="component" value="Unassembled WGS sequence"/>
</dbReference>
<dbReference type="EMBL" id="CACTIH010009282">
    <property type="protein sequence ID" value="CAA3029013.1"/>
    <property type="molecule type" value="Genomic_DNA"/>
</dbReference>
<comment type="caution">
    <text evidence="1">The sequence shown here is derived from an EMBL/GenBank/DDBJ whole genome shotgun (WGS) entry which is preliminary data.</text>
</comment>
<reference evidence="1 2" key="1">
    <citation type="submission" date="2019-12" db="EMBL/GenBank/DDBJ databases">
        <authorList>
            <person name="Alioto T."/>
            <person name="Alioto T."/>
            <person name="Gomez Garrido J."/>
        </authorList>
    </citation>
    <scope>NUCLEOTIDE SEQUENCE [LARGE SCALE GENOMIC DNA]</scope>
</reference>
<keyword evidence="2" id="KW-1185">Reference proteome</keyword>
<dbReference type="Gramene" id="OE9A067619T1">
    <property type="protein sequence ID" value="OE9A067619C1"/>
    <property type="gene ID" value="OE9A067619"/>
</dbReference>
<gene>
    <name evidence="1" type="ORF">OLEA9_A067619</name>
</gene>
<accession>A0A8S0V6E5</accession>